<proteinExistence type="predicted"/>
<protein>
    <recommendedName>
        <fullName evidence="4">Outer membrane protein beta-barrel domain-containing protein</fullName>
    </recommendedName>
</protein>
<feature type="chain" id="PRO_5002132324" description="Outer membrane protein beta-barrel domain-containing protein" evidence="1">
    <location>
        <begin position="19"/>
        <end position="387"/>
    </location>
</feature>
<accession>A0A0B7HHB0</accession>
<sequence length="387" mass="45425">MKKYITLLIFVSSFSLFSQNFDELMEKRQLSCSDVSYNSTSLFEEYYNNNNLESAKRLLEYWEGKCGLTEPLQRAKLLLSIYENRFFEGLLTDRAIYYIISYQNRMKLIEEKREYLYENYASYYDYVPIGKDFDKFTQKEFGKLKEKFKTESTEYLICDFYSGNHKNIFDKLQENTYETSFLTKEYKERVAEFIDLPEVHLSILTGAWIPTGKLNVLGTHPELGLQLGLKNKKMNYDLVMSFRFLKSANEYMAKRREEEVYIPTRHFFGGHIGAEVGRDIYRKGNNEIQIVSGLALDGFDALKEDKGASLKSSSTTSYNVNFGIAYRYYLKNNTYLGLRIKYNIVDYTLSKVVNLTGNPISLQLSIGWLKNQRKKSALETLQYKKRR</sequence>
<evidence type="ECO:0000313" key="2">
    <source>
        <dbReference type="EMBL" id="CEN39106.1"/>
    </source>
</evidence>
<dbReference type="OrthoDB" id="766929at2"/>
<dbReference type="Proteomes" id="UP000038083">
    <property type="component" value="Unassembled WGS sequence"/>
</dbReference>
<gene>
    <name evidence="2" type="ORF">CCYN74_320010</name>
</gene>
<feature type="signal peptide" evidence="1">
    <location>
        <begin position="1"/>
        <end position="18"/>
    </location>
</feature>
<dbReference type="AlphaFoldDB" id="A0A0B7HHB0"/>
<evidence type="ECO:0000313" key="3">
    <source>
        <dbReference type="Proteomes" id="UP000038083"/>
    </source>
</evidence>
<keyword evidence="1" id="KW-0732">Signal</keyword>
<name>A0A0B7HHB0_9FLAO</name>
<dbReference type="EMBL" id="CDOG01000026">
    <property type="protein sequence ID" value="CEN39106.1"/>
    <property type="molecule type" value="Genomic_DNA"/>
</dbReference>
<dbReference type="RefSeq" id="WP_041996788.1">
    <property type="nucleotide sequence ID" value="NZ_CDOG01000026.1"/>
</dbReference>
<evidence type="ECO:0000256" key="1">
    <source>
        <dbReference type="SAM" id="SignalP"/>
    </source>
</evidence>
<evidence type="ECO:0008006" key="4">
    <source>
        <dbReference type="Google" id="ProtNLM"/>
    </source>
</evidence>
<reference evidence="2 3" key="1">
    <citation type="submission" date="2015-01" db="EMBL/GenBank/DDBJ databases">
        <authorList>
            <person name="Xiang T."/>
            <person name="Song Y."/>
            <person name="Huang L."/>
            <person name="Wang B."/>
            <person name="Wu P."/>
        </authorList>
    </citation>
    <scope>NUCLEOTIDE SEQUENCE [LARGE SCALE GENOMIC DNA]</scope>
    <source>
        <strain evidence="2 3">Ccy74</strain>
    </source>
</reference>
<organism evidence="2 3">
    <name type="scientific">Capnocytophaga cynodegmi</name>
    <dbReference type="NCBI Taxonomy" id="28189"/>
    <lineage>
        <taxon>Bacteria</taxon>
        <taxon>Pseudomonadati</taxon>
        <taxon>Bacteroidota</taxon>
        <taxon>Flavobacteriia</taxon>
        <taxon>Flavobacteriales</taxon>
        <taxon>Flavobacteriaceae</taxon>
        <taxon>Capnocytophaga</taxon>
    </lineage>
</organism>